<proteinExistence type="predicted"/>
<feature type="domain" description="HTH araC/xylS-type" evidence="4">
    <location>
        <begin position="67"/>
        <end position="175"/>
    </location>
</feature>
<evidence type="ECO:0000313" key="6">
    <source>
        <dbReference type="Proteomes" id="UP000189739"/>
    </source>
</evidence>
<dbReference type="GO" id="GO:0003700">
    <property type="term" value="F:DNA-binding transcription factor activity"/>
    <property type="evidence" value="ECO:0007669"/>
    <property type="project" value="InterPro"/>
</dbReference>
<keyword evidence="1" id="KW-0805">Transcription regulation</keyword>
<keyword evidence="3" id="KW-0804">Transcription</keyword>
<dbReference type="PANTHER" id="PTHR43280:SF31">
    <property type="entry name" value="TRANSCRIPTIONAL REGULATORY PROTEIN"/>
    <property type="match status" value="1"/>
</dbReference>
<dbReference type="AlphaFoldDB" id="A0A1S9PER5"/>
<dbReference type="Pfam" id="PF12833">
    <property type="entry name" value="HTH_18"/>
    <property type="match status" value="1"/>
</dbReference>
<accession>A0A1S9PER5</accession>
<dbReference type="Proteomes" id="UP000189739">
    <property type="component" value="Unassembled WGS sequence"/>
</dbReference>
<evidence type="ECO:0000256" key="2">
    <source>
        <dbReference type="ARBA" id="ARBA00023125"/>
    </source>
</evidence>
<dbReference type="InterPro" id="IPR009057">
    <property type="entry name" value="Homeodomain-like_sf"/>
</dbReference>
<reference evidence="5 6" key="1">
    <citation type="submission" date="2016-07" db="EMBL/GenBank/DDBJ databases">
        <title>Genomic analysis of zinc-resistant bacterium Mucilaginibacter pedocola TBZ30.</title>
        <authorList>
            <person name="Huang J."/>
            <person name="Tang J."/>
        </authorList>
    </citation>
    <scope>NUCLEOTIDE SEQUENCE [LARGE SCALE GENOMIC DNA]</scope>
    <source>
        <strain evidence="5 6">TBZ30</strain>
    </source>
</reference>
<evidence type="ECO:0000256" key="1">
    <source>
        <dbReference type="ARBA" id="ARBA00023015"/>
    </source>
</evidence>
<dbReference type="EMBL" id="MBTF01000012">
    <property type="protein sequence ID" value="OOQ59432.1"/>
    <property type="molecule type" value="Genomic_DNA"/>
</dbReference>
<evidence type="ECO:0000259" key="4">
    <source>
        <dbReference type="PROSITE" id="PS01124"/>
    </source>
</evidence>
<comment type="caution">
    <text evidence="5">The sequence shown here is derived from an EMBL/GenBank/DDBJ whole genome shotgun (WGS) entry which is preliminary data.</text>
</comment>
<dbReference type="PANTHER" id="PTHR43280">
    <property type="entry name" value="ARAC-FAMILY TRANSCRIPTIONAL REGULATOR"/>
    <property type="match status" value="1"/>
</dbReference>
<dbReference type="PROSITE" id="PS01124">
    <property type="entry name" value="HTH_ARAC_FAMILY_2"/>
    <property type="match status" value="1"/>
</dbReference>
<evidence type="ECO:0000256" key="3">
    <source>
        <dbReference type="ARBA" id="ARBA00023163"/>
    </source>
</evidence>
<evidence type="ECO:0000313" key="5">
    <source>
        <dbReference type="EMBL" id="OOQ59432.1"/>
    </source>
</evidence>
<name>A0A1S9PER5_9SPHI</name>
<protein>
    <submittedName>
        <fullName evidence="5">AraC family transcriptional regulator</fullName>
    </submittedName>
</protein>
<dbReference type="OrthoDB" id="952277at2"/>
<dbReference type="PROSITE" id="PS00041">
    <property type="entry name" value="HTH_ARAC_FAMILY_1"/>
    <property type="match status" value="1"/>
</dbReference>
<dbReference type="SUPFAM" id="SSF46689">
    <property type="entry name" value="Homeodomain-like"/>
    <property type="match status" value="1"/>
</dbReference>
<dbReference type="SMART" id="SM00342">
    <property type="entry name" value="HTH_ARAC"/>
    <property type="match status" value="1"/>
</dbReference>
<dbReference type="GO" id="GO:0043565">
    <property type="term" value="F:sequence-specific DNA binding"/>
    <property type="evidence" value="ECO:0007669"/>
    <property type="project" value="InterPro"/>
</dbReference>
<dbReference type="RefSeq" id="WP_078348162.1">
    <property type="nucleotide sequence ID" value="NZ_MBTF01000012.1"/>
</dbReference>
<gene>
    <name evidence="5" type="ORF">BC343_04420</name>
</gene>
<dbReference type="InterPro" id="IPR018062">
    <property type="entry name" value="HTH_AraC-typ_CS"/>
</dbReference>
<dbReference type="STRING" id="1792845.BC343_04420"/>
<keyword evidence="6" id="KW-1185">Reference proteome</keyword>
<organism evidence="5 6">
    <name type="scientific">Mucilaginibacter pedocola</name>
    <dbReference type="NCBI Taxonomy" id="1792845"/>
    <lineage>
        <taxon>Bacteria</taxon>
        <taxon>Pseudomonadati</taxon>
        <taxon>Bacteroidota</taxon>
        <taxon>Sphingobacteriia</taxon>
        <taxon>Sphingobacteriales</taxon>
        <taxon>Sphingobacteriaceae</taxon>
        <taxon>Mucilaginibacter</taxon>
    </lineage>
</organism>
<keyword evidence="2" id="KW-0238">DNA-binding</keyword>
<sequence>MTLYIKNMVCSRCILVVRHHLEQLGFRVDDIKLGSANISPAPGAQAIAAISSVFEPLGFELLNDRKEKLVQEIKSLVIEKVRALKPDDATVFSEYLATNLGREYSYLSRLFSEAEGTTIEKFIILHKVERVKELLEYGELNINEIAYQMGYSSGAHLSAQFKNVTGITPRQYKTSGEWGRVAIDTI</sequence>
<dbReference type="Gene3D" id="1.10.10.60">
    <property type="entry name" value="Homeodomain-like"/>
    <property type="match status" value="1"/>
</dbReference>
<dbReference type="InterPro" id="IPR018060">
    <property type="entry name" value="HTH_AraC"/>
</dbReference>